<keyword evidence="17" id="KW-1185">Reference proteome</keyword>
<feature type="binding site" evidence="12">
    <location>
        <position position="112"/>
    </location>
    <ligand>
        <name>Mg(2+)</name>
        <dbReference type="ChEBI" id="CHEBI:18420"/>
        <label>2</label>
    </ligand>
</feature>
<keyword evidence="6 12" id="KW-0479">Metal-binding</keyword>
<dbReference type="GO" id="GO:0042132">
    <property type="term" value="F:fructose 1,6-bisphosphate 1-phosphatase activity"/>
    <property type="evidence" value="ECO:0007669"/>
    <property type="project" value="UniProtKB-UniRule"/>
</dbReference>
<evidence type="ECO:0000256" key="4">
    <source>
        <dbReference type="ARBA" id="ARBA00013093"/>
    </source>
</evidence>
<dbReference type="NCBIfam" id="NF006778">
    <property type="entry name" value="PRK09293.1-1"/>
    <property type="match status" value="1"/>
</dbReference>
<dbReference type="GO" id="GO:0006094">
    <property type="term" value="P:gluconeogenesis"/>
    <property type="evidence" value="ECO:0007669"/>
    <property type="project" value="UniProtKB-UniRule"/>
</dbReference>
<dbReference type="Pfam" id="PF18913">
    <property type="entry name" value="FBPase_C"/>
    <property type="match status" value="1"/>
</dbReference>
<evidence type="ECO:0000256" key="1">
    <source>
        <dbReference type="ARBA" id="ARBA00001273"/>
    </source>
</evidence>
<comment type="catalytic activity">
    <reaction evidence="1 12">
        <text>beta-D-fructose 1,6-bisphosphate + H2O = beta-D-fructose 6-phosphate + phosphate</text>
        <dbReference type="Rhea" id="RHEA:11064"/>
        <dbReference type="ChEBI" id="CHEBI:15377"/>
        <dbReference type="ChEBI" id="CHEBI:32966"/>
        <dbReference type="ChEBI" id="CHEBI:43474"/>
        <dbReference type="ChEBI" id="CHEBI:57634"/>
        <dbReference type="EC" id="3.1.3.11"/>
    </reaction>
</comment>
<feature type="binding site" evidence="12">
    <location>
        <begin position="115"/>
        <end position="118"/>
    </location>
    <ligand>
        <name>substrate</name>
    </ligand>
</feature>
<feature type="binding site" evidence="12">
    <location>
        <position position="112"/>
    </location>
    <ligand>
        <name>Mg(2+)</name>
        <dbReference type="ChEBI" id="CHEBI:18420"/>
        <label>1</label>
    </ligand>
</feature>
<evidence type="ECO:0000256" key="6">
    <source>
        <dbReference type="ARBA" id="ARBA00022723"/>
    </source>
</evidence>
<dbReference type="PRINTS" id="PR00115">
    <property type="entry name" value="F16BPHPHTASE"/>
</dbReference>
<evidence type="ECO:0000256" key="3">
    <source>
        <dbReference type="ARBA" id="ARBA00010941"/>
    </source>
</evidence>
<evidence type="ECO:0000256" key="10">
    <source>
        <dbReference type="ARBA" id="ARBA00072069"/>
    </source>
</evidence>
<dbReference type="PIRSF" id="PIRSF500210">
    <property type="entry name" value="FBPtase"/>
    <property type="match status" value="1"/>
</dbReference>
<keyword evidence="5 12" id="KW-0963">Cytoplasm</keyword>
<feature type="binding site" evidence="12">
    <location>
        <position position="89"/>
    </location>
    <ligand>
        <name>Mg(2+)</name>
        <dbReference type="ChEBI" id="CHEBI:18420"/>
        <label>1</label>
    </ligand>
</feature>
<evidence type="ECO:0000256" key="9">
    <source>
        <dbReference type="ARBA" id="ARBA00023277"/>
    </source>
</evidence>
<dbReference type="InterPro" id="IPR000146">
    <property type="entry name" value="FBPase_class-1"/>
</dbReference>
<dbReference type="GO" id="GO:0006000">
    <property type="term" value="P:fructose metabolic process"/>
    <property type="evidence" value="ECO:0007669"/>
    <property type="project" value="TreeGrafter"/>
</dbReference>
<feature type="binding site" evidence="12">
    <location>
        <position position="277"/>
    </location>
    <ligand>
        <name>Mg(2+)</name>
        <dbReference type="ChEBI" id="CHEBI:18420"/>
        <label>2</label>
    </ligand>
</feature>
<proteinExistence type="inferred from homology"/>
<comment type="pathway">
    <text evidence="2">Carbohydrate biosynthesis; Calvin cycle.</text>
</comment>
<feature type="domain" description="Fructose-1-6-bisphosphatase class 1 C-terminal" evidence="15">
    <location>
        <begin position="199"/>
        <end position="327"/>
    </location>
</feature>
<sequence length="334" mass="37927">MQILNNLFFESQQDFPYLTKELNEIFSDIILGGKIIRYKISKPKFINILASSNKKNIQNEIQMKLDQYANKKFIDIFKSKKNIAGIVSEEEKEIIFLEGDSAKKGKYVILLDPIDGSSNIDVNVSIGTIFSIYQRITPIGVPITEADFLQPGNKQIAAGYILYGPSTVLIYSTGYGINKLIYDSTLGIFSLLKEKIMYPSKGKIYSINEGDYNSFPVGVKKYIKFCQEQNKETNRPYTARYTGSFVADFHRNLLKGGIYIYPNTTKYPNGKLRLLYECNPIAFLAEQGGGKASDGNKRILDIIPNKLHQRTPFFVGIKTMVDKAELFINKHCYM</sequence>
<comment type="subcellular location">
    <subcellularLocation>
        <location evidence="12">Cytoplasm</location>
    </subcellularLocation>
</comment>
<comment type="similarity">
    <text evidence="3 12 13">Belongs to the FBPase class 1 family.</text>
</comment>
<dbReference type="CDD" id="cd00354">
    <property type="entry name" value="FBPase"/>
    <property type="match status" value="1"/>
</dbReference>
<feature type="binding site" evidence="12">
    <location>
        <position position="114"/>
    </location>
    <ligand>
        <name>Mg(2+)</name>
        <dbReference type="ChEBI" id="CHEBI:18420"/>
        <label>1</label>
    </ligand>
</feature>
<dbReference type="GO" id="GO:0000287">
    <property type="term" value="F:magnesium ion binding"/>
    <property type="evidence" value="ECO:0007669"/>
    <property type="project" value="UniProtKB-UniRule"/>
</dbReference>
<feature type="binding site" evidence="12">
    <location>
        <position position="208"/>
    </location>
    <ligand>
        <name>substrate</name>
    </ligand>
</feature>
<dbReference type="EMBL" id="CVRF01000001">
    <property type="protein sequence ID" value="CRK85579.1"/>
    <property type="molecule type" value="Genomic_DNA"/>
</dbReference>
<feature type="binding site" evidence="12">
    <location>
        <position position="115"/>
    </location>
    <ligand>
        <name>Mg(2+)</name>
        <dbReference type="ChEBI" id="CHEBI:18420"/>
        <label>2</label>
    </ligand>
</feature>
<dbReference type="PANTHER" id="PTHR11556">
    <property type="entry name" value="FRUCTOSE-1,6-BISPHOSPHATASE-RELATED"/>
    <property type="match status" value="1"/>
</dbReference>
<dbReference type="GO" id="GO:0006002">
    <property type="term" value="P:fructose 6-phosphate metabolic process"/>
    <property type="evidence" value="ECO:0007669"/>
    <property type="project" value="TreeGrafter"/>
</dbReference>
<dbReference type="Gene3D" id="3.40.190.80">
    <property type="match status" value="1"/>
</dbReference>
<dbReference type="GO" id="GO:0030388">
    <property type="term" value="P:fructose 1,6-bisphosphate metabolic process"/>
    <property type="evidence" value="ECO:0007669"/>
    <property type="project" value="TreeGrafter"/>
</dbReference>
<evidence type="ECO:0000259" key="15">
    <source>
        <dbReference type="Pfam" id="PF18913"/>
    </source>
</evidence>
<keyword evidence="9 12" id="KW-0119">Carbohydrate metabolism</keyword>
<dbReference type="HAMAP" id="MF_01855">
    <property type="entry name" value="FBPase_class1"/>
    <property type="match status" value="1"/>
</dbReference>
<dbReference type="Pfam" id="PF00316">
    <property type="entry name" value="FBPase"/>
    <property type="match status" value="1"/>
</dbReference>
<dbReference type="InterPro" id="IPR028343">
    <property type="entry name" value="FBPtase"/>
</dbReference>
<keyword evidence="7 12" id="KW-0378">Hydrolase</keyword>
<dbReference type="FunFam" id="3.40.190.80:FF:000001">
    <property type="entry name" value="Fructose-1,6-bisphosphatase class 1"/>
    <property type="match status" value="1"/>
</dbReference>
<feature type="domain" description="Fructose-1-6-bisphosphatase class I N-terminal" evidence="14">
    <location>
        <begin position="5"/>
        <end position="193"/>
    </location>
</feature>
<dbReference type="AlphaFoldDB" id="A0A0M6W6U0"/>
<evidence type="ECO:0000256" key="13">
    <source>
        <dbReference type="RuleBase" id="RU000508"/>
    </source>
</evidence>
<evidence type="ECO:0000259" key="14">
    <source>
        <dbReference type="Pfam" id="PF00316"/>
    </source>
</evidence>
<dbReference type="FunFam" id="3.30.540.10:FF:000002">
    <property type="entry name" value="Fructose-1,6-bisphosphatase class 1"/>
    <property type="match status" value="1"/>
</dbReference>
<dbReference type="PROSITE" id="PS00124">
    <property type="entry name" value="FBPASE"/>
    <property type="match status" value="1"/>
</dbReference>
<evidence type="ECO:0000256" key="7">
    <source>
        <dbReference type="ARBA" id="ARBA00022801"/>
    </source>
</evidence>
<comment type="cofactor">
    <cofactor evidence="12">
        <name>Mg(2+)</name>
        <dbReference type="ChEBI" id="CHEBI:18420"/>
    </cofactor>
    <text evidence="12">Binds 2 magnesium ions per subunit.</text>
</comment>
<comment type="caution">
    <text evidence="12">Lacks conserved residue(s) required for the propagation of feature annotation.</text>
</comment>
<evidence type="ECO:0000256" key="5">
    <source>
        <dbReference type="ARBA" id="ARBA00022490"/>
    </source>
</evidence>
<keyword evidence="8 12" id="KW-0460">Magnesium</keyword>
<dbReference type="InterPro" id="IPR044015">
    <property type="entry name" value="FBPase_C_dom"/>
</dbReference>
<feature type="binding site" evidence="12">
    <location>
        <position position="241"/>
    </location>
    <ligand>
        <name>substrate</name>
    </ligand>
</feature>
<dbReference type="InterPro" id="IPR033391">
    <property type="entry name" value="FBPase_N"/>
</dbReference>
<organism evidence="16 17">
    <name type="scientific">Candidatus Providencia siddallii</name>
    <dbReference type="NCBI Taxonomy" id="1715285"/>
    <lineage>
        <taxon>Bacteria</taxon>
        <taxon>Pseudomonadati</taxon>
        <taxon>Pseudomonadota</taxon>
        <taxon>Gammaproteobacteria</taxon>
        <taxon>Enterobacterales</taxon>
        <taxon>Morganellaceae</taxon>
        <taxon>Providencia</taxon>
    </lineage>
</organism>
<dbReference type="PANTHER" id="PTHR11556:SF35">
    <property type="entry name" value="SEDOHEPTULOSE-1,7-BISPHOSPHATASE, CHLOROPLASTIC"/>
    <property type="match status" value="1"/>
</dbReference>
<evidence type="ECO:0000256" key="11">
    <source>
        <dbReference type="ARBA" id="ARBA00081210"/>
    </source>
</evidence>
<protein>
    <recommendedName>
        <fullName evidence="10 12">Fructose-1,6-bisphosphatase class 1</fullName>
        <shortName evidence="12">FBPase class 1</shortName>
        <ecNumber evidence="4 12">3.1.3.11</ecNumber>
    </recommendedName>
    <alternativeName>
        <fullName evidence="11 12">D-fructose-1,6-bisphosphate 1-phosphohydrolase class 1</fullName>
    </alternativeName>
</protein>
<dbReference type="PIRSF" id="PIRSF000904">
    <property type="entry name" value="FBPtase_SBPase"/>
    <property type="match status" value="1"/>
</dbReference>
<dbReference type="InterPro" id="IPR020548">
    <property type="entry name" value="Fructose_bisphosphatase_AS"/>
</dbReference>
<gene>
    <name evidence="12 16" type="primary">fbp</name>
    <name evidence="16" type="ORF">SOFFGTOCOR_0138</name>
</gene>
<accession>A0A0M6W6U0</accession>
<reference evidence="17" key="1">
    <citation type="submission" date="2015-05" db="EMBL/GenBank/DDBJ databases">
        <authorList>
            <person name="Manzano-Marin A."/>
        </authorList>
    </citation>
    <scope>NUCLEOTIDE SEQUENCE [LARGE SCALE GENOMIC DNA]</scope>
    <source>
        <strain evidence="17">officinalis</strain>
    </source>
</reference>
<evidence type="ECO:0000256" key="2">
    <source>
        <dbReference type="ARBA" id="ARBA00005215"/>
    </source>
</evidence>
<comment type="subunit">
    <text evidence="12">Homotetramer.</text>
</comment>
<dbReference type="SUPFAM" id="SSF56655">
    <property type="entry name" value="Carbohydrate phosphatase"/>
    <property type="match status" value="1"/>
</dbReference>
<evidence type="ECO:0000256" key="8">
    <source>
        <dbReference type="ARBA" id="ARBA00022842"/>
    </source>
</evidence>
<evidence type="ECO:0000313" key="17">
    <source>
        <dbReference type="Proteomes" id="UP000242301"/>
    </source>
</evidence>
<evidence type="ECO:0000256" key="12">
    <source>
        <dbReference type="HAMAP-Rule" id="MF_01855"/>
    </source>
</evidence>
<feature type="binding site" evidence="12">
    <location>
        <position position="271"/>
    </location>
    <ligand>
        <name>substrate</name>
    </ligand>
</feature>
<dbReference type="STRING" id="1715285.SOFFGTOCOR_0138"/>
<name>A0A0M6W6U0_9GAMM</name>
<dbReference type="EC" id="3.1.3.11" evidence="4 12"/>
<dbReference type="Gene3D" id="3.30.540.10">
    <property type="entry name" value="Fructose-1,6-Bisphosphatase, subunit A, domain 1"/>
    <property type="match status" value="1"/>
</dbReference>
<evidence type="ECO:0000313" key="16">
    <source>
        <dbReference type="EMBL" id="CRK85579.1"/>
    </source>
</evidence>
<dbReference type="GO" id="GO:0005829">
    <property type="term" value="C:cytosol"/>
    <property type="evidence" value="ECO:0007669"/>
    <property type="project" value="TreeGrafter"/>
</dbReference>
<dbReference type="Proteomes" id="UP000242301">
    <property type="component" value="Unassembled WGS sequence"/>
</dbReference>
<dbReference type="GO" id="GO:0005986">
    <property type="term" value="P:sucrose biosynthetic process"/>
    <property type="evidence" value="ECO:0007669"/>
    <property type="project" value="TreeGrafter"/>
</dbReference>